<keyword evidence="1" id="KW-0812">Transmembrane</keyword>
<organism evidence="2">
    <name type="scientific">marine metagenome</name>
    <dbReference type="NCBI Taxonomy" id="408172"/>
    <lineage>
        <taxon>unclassified sequences</taxon>
        <taxon>metagenomes</taxon>
        <taxon>ecological metagenomes</taxon>
    </lineage>
</organism>
<accession>A0A381X9I5</accession>
<reference evidence="2" key="1">
    <citation type="submission" date="2018-05" db="EMBL/GenBank/DDBJ databases">
        <authorList>
            <person name="Lanie J.A."/>
            <person name="Ng W.-L."/>
            <person name="Kazmierczak K.M."/>
            <person name="Andrzejewski T.M."/>
            <person name="Davidsen T.M."/>
            <person name="Wayne K.J."/>
            <person name="Tettelin H."/>
            <person name="Glass J.I."/>
            <person name="Rusch D."/>
            <person name="Podicherti R."/>
            <person name="Tsui H.-C.T."/>
            <person name="Winkler M.E."/>
        </authorList>
    </citation>
    <scope>NUCLEOTIDE SEQUENCE</scope>
</reference>
<feature type="transmembrane region" description="Helical" evidence="1">
    <location>
        <begin position="6"/>
        <end position="26"/>
    </location>
</feature>
<name>A0A381X9I5_9ZZZZ</name>
<dbReference type="EMBL" id="UINC01014354">
    <property type="protein sequence ID" value="SVA61280.1"/>
    <property type="molecule type" value="Genomic_DNA"/>
</dbReference>
<keyword evidence="1" id="KW-0472">Membrane</keyword>
<protein>
    <submittedName>
        <fullName evidence="2">Uncharacterized protein</fullName>
    </submittedName>
</protein>
<dbReference type="AlphaFoldDB" id="A0A381X9I5"/>
<evidence type="ECO:0000256" key="1">
    <source>
        <dbReference type="SAM" id="Phobius"/>
    </source>
</evidence>
<keyword evidence="1" id="KW-1133">Transmembrane helix</keyword>
<sequence length="185" mass="21034">MGAVVVVISIIGIGIIMTSQTTMGAYQMDVIRQDIRHYGNTVVREISERIRTAEKVEFSSLLGFAKIDLWEDASQSTPSHIIQANEEEGILINNDPLLDGTLRFPSEGESRENNQFLVKLENFTSYQETEPPNRPSLSKVKRSIRYIDLVLSMDPKVNPNMNVEKEEFHFKRNIFIANAYLAEVN</sequence>
<proteinExistence type="predicted"/>
<gene>
    <name evidence="2" type="ORF">METZ01_LOCUS114134</name>
</gene>
<evidence type="ECO:0000313" key="2">
    <source>
        <dbReference type="EMBL" id="SVA61280.1"/>
    </source>
</evidence>